<evidence type="ECO:0000313" key="3">
    <source>
        <dbReference type="Proteomes" id="UP000746503"/>
    </source>
</evidence>
<dbReference type="RefSeq" id="WP_167934417.1">
    <property type="nucleotide sequence ID" value="NZ_JAAVJB010000150.1"/>
</dbReference>
<keyword evidence="1" id="KW-1133">Transmembrane helix</keyword>
<proteinExistence type="predicted"/>
<accession>A0ABX1AS68</accession>
<name>A0ABX1AS68_9ACTN</name>
<feature type="transmembrane region" description="Helical" evidence="1">
    <location>
        <begin position="6"/>
        <end position="25"/>
    </location>
</feature>
<evidence type="ECO:0000256" key="1">
    <source>
        <dbReference type="SAM" id="Phobius"/>
    </source>
</evidence>
<dbReference type="EMBL" id="JAAVJB010000150">
    <property type="protein sequence ID" value="NJP67905.1"/>
    <property type="molecule type" value="Genomic_DNA"/>
</dbReference>
<dbReference type="Proteomes" id="UP000746503">
    <property type="component" value="Unassembled WGS sequence"/>
</dbReference>
<protein>
    <submittedName>
        <fullName evidence="2">Uncharacterized protein</fullName>
    </submittedName>
</protein>
<keyword evidence="3" id="KW-1185">Reference proteome</keyword>
<keyword evidence="1" id="KW-0472">Membrane</keyword>
<reference evidence="2 3" key="1">
    <citation type="submission" date="2020-03" db="EMBL/GenBank/DDBJ databases">
        <title>Draft genome of Streptomyces sp. ventii, isolated from the Axial Seamount in the Pacific Ocean, and resequencing of the two type strains Streptomyces lonarensis strain NCL 716 and Streptomyces bohaiensis strain 11A07.</title>
        <authorList>
            <person name="Loughran R.M."/>
            <person name="Pfannmuller K.M."/>
            <person name="Wasson B.J."/>
            <person name="Deadmond M.C."/>
            <person name="Paddock B.E."/>
            <person name="Koyack M.J."/>
            <person name="Gallegos D.A."/>
            <person name="Mitchell E.A."/>
            <person name="Ushijima B."/>
            <person name="Saw J.H."/>
            <person name="Mcphail K.L."/>
            <person name="Videau P."/>
        </authorList>
    </citation>
    <scope>NUCLEOTIDE SEQUENCE [LARGE SCALE GENOMIC DNA]</scope>
    <source>
        <strain evidence="3">5675061</strain>
    </source>
</reference>
<evidence type="ECO:0000313" key="2">
    <source>
        <dbReference type="EMBL" id="NJP67905.1"/>
    </source>
</evidence>
<comment type="caution">
    <text evidence="2">The sequence shown here is derived from an EMBL/GenBank/DDBJ whole genome shotgun (WGS) entry which is preliminary data.</text>
</comment>
<gene>
    <name evidence="2" type="ORF">HCJ92_16765</name>
</gene>
<organism evidence="2 3">
    <name type="scientific">Streptomyces spiramenti</name>
    <dbReference type="NCBI Taxonomy" id="2720606"/>
    <lineage>
        <taxon>Bacteria</taxon>
        <taxon>Bacillati</taxon>
        <taxon>Actinomycetota</taxon>
        <taxon>Actinomycetes</taxon>
        <taxon>Kitasatosporales</taxon>
        <taxon>Streptomycetaceae</taxon>
        <taxon>Streptomyces</taxon>
    </lineage>
</organism>
<keyword evidence="1" id="KW-0812">Transmembrane</keyword>
<sequence>MDYVIALFPPTVMAVAFTCLIVTMIRSQGGANKYKEDAAADAMAAAAASRTADRRENAAD</sequence>